<proteinExistence type="predicted"/>
<dbReference type="InterPro" id="IPR041567">
    <property type="entry name" value="COI1_F-box"/>
</dbReference>
<evidence type="ECO:0000313" key="3">
    <source>
        <dbReference type="Proteomes" id="UP000050794"/>
    </source>
</evidence>
<dbReference type="WBParaSite" id="TCNE_0001028701-mRNA-1">
    <property type="protein sequence ID" value="TCNE_0001028701-mRNA-1"/>
    <property type="gene ID" value="TCNE_0001028701"/>
</dbReference>
<dbReference type="Gene3D" id="1.20.1280.50">
    <property type="match status" value="1"/>
</dbReference>
<keyword evidence="3" id="KW-1185">Reference proteome</keyword>
<sequence>MLYFSAPTERTVVHNLPGVSIESDLNAQPFLGVVRQELPAVVLLNVVRLLRDLHDRAAVSSVCRFWRAVTYYWTDVHEIIINHSYFDEDYFKCAINADGNTT</sequence>
<feature type="domain" description="COI1 F-box" evidence="1">
    <location>
        <begin position="37"/>
        <end position="66"/>
    </location>
</feature>
<reference evidence="2 3" key="2">
    <citation type="submission" date="2018-11" db="EMBL/GenBank/DDBJ databases">
        <authorList>
            <consortium name="Pathogen Informatics"/>
        </authorList>
    </citation>
    <scope>NUCLEOTIDE SEQUENCE [LARGE SCALE GENOMIC DNA]</scope>
</reference>
<accession>A0A183UP67</accession>
<dbReference type="AlphaFoldDB" id="A0A183UP67"/>
<reference evidence="4" key="1">
    <citation type="submission" date="2016-06" db="UniProtKB">
        <authorList>
            <consortium name="WormBaseParasite"/>
        </authorList>
    </citation>
    <scope>IDENTIFICATION</scope>
</reference>
<dbReference type="Proteomes" id="UP000050794">
    <property type="component" value="Unassembled WGS sequence"/>
</dbReference>
<dbReference type="InterPro" id="IPR036047">
    <property type="entry name" value="F-box-like_dom_sf"/>
</dbReference>
<evidence type="ECO:0000259" key="1">
    <source>
        <dbReference type="Pfam" id="PF18511"/>
    </source>
</evidence>
<evidence type="ECO:0000313" key="2">
    <source>
        <dbReference type="EMBL" id="VDM41608.1"/>
    </source>
</evidence>
<evidence type="ECO:0000313" key="4">
    <source>
        <dbReference type="WBParaSite" id="TCNE_0001028701-mRNA-1"/>
    </source>
</evidence>
<dbReference type="EMBL" id="UYWY01020449">
    <property type="protein sequence ID" value="VDM41608.1"/>
    <property type="molecule type" value="Genomic_DNA"/>
</dbReference>
<gene>
    <name evidence="2" type="ORF">TCNE_LOCUS10287</name>
</gene>
<organism evidence="3 4">
    <name type="scientific">Toxocara canis</name>
    <name type="common">Canine roundworm</name>
    <dbReference type="NCBI Taxonomy" id="6265"/>
    <lineage>
        <taxon>Eukaryota</taxon>
        <taxon>Metazoa</taxon>
        <taxon>Ecdysozoa</taxon>
        <taxon>Nematoda</taxon>
        <taxon>Chromadorea</taxon>
        <taxon>Rhabditida</taxon>
        <taxon>Spirurina</taxon>
        <taxon>Ascaridomorpha</taxon>
        <taxon>Ascaridoidea</taxon>
        <taxon>Toxocaridae</taxon>
        <taxon>Toxocara</taxon>
    </lineage>
</organism>
<dbReference type="Pfam" id="PF18511">
    <property type="entry name" value="F-box_5"/>
    <property type="match status" value="1"/>
</dbReference>
<protein>
    <submittedName>
        <fullName evidence="4">F-box_5 domain-containing protein</fullName>
    </submittedName>
</protein>
<name>A0A183UP67_TOXCA</name>
<dbReference type="SUPFAM" id="SSF81383">
    <property type="entry name" value="F-box domain"/>
    <property type="match status" value="1"/>
</dbReference>